<keyword evidence="1" id="KW-0479">Metal-binding</keyword>
<dbReference type="GO" id="GO:0008270">
    <property type="term" value="F:zinc ion binding"/>
    <property type="evidence" value="ECO:0007669"/>
    <property type="project" value="UniProtKB-KW"/>
</dbReference>
<reference evidence="3" key="2">
    <citation type="submission" date="2009-09" db="EMBL/GenBank/DDBJ databases">
        <title>Complete sequence of chromosome of Candidatus Accumulibacter phosphatis clade IIA str. UW-1.</title>
        <authorList>
            <consortium name="US DOE Joint Genome Institute"/>
            <person name="Martin H.G."/>
            <person name="Ivanova N."/>
            <person name="Kunin V."/>
            <person name="Warnecke F."/>
            <person name="Barry K."/>
            <person name="He S."/>
            <person name="Salamov A."/>
            <person name="Szeto E."/>
            <person name="Dalin E."/>
            <person name="Pangilinan J.L."/>
            <person name="Lapidus A."/>
            <person name="Lowry S."/>
            <person name="Kyrpides N.C."/>
            <person name="McMahon K.D."/>
            <person name="Hugenholtz P."/>
        </authorList>
    </citation>
    <scope>NUCLEOTIDE SEQUENCE [LARGE SCALE GENOMIC DNA]</scope>
    <source>
        <strain evidence="3">UW-1</strain>
    </source>
</reference>
<evidence type="ECO:0000313" key="3">
    <source>
        <dbReference type="EMBL" id="ACV35771.1"/>
    </source>
</evidence>
<keyword evidence="1" id="KW-0862">Zinc</keyword>
<organism evidence="3">
    <name type="scientific">Accumulibacter regalis</name>
    <dbReference type="NCBI Taxonomy" id="522306"/>
    <lineage>
        <taxon>Bacteria</taxon>
        <taxon>Pseudomonadati</taxon>
        <taxon>Pseudomonadota</taxon>
        <taxon>Betaproteobacteria</taxon>
        <taxon>Candidatus Accumulibacter</taxon>
    </lineage>
</organism>
<gene>
    <name evidence="3" type="ordered locus">CAP2UW1_2483</name>
</gene>
<dbReference type="InterPro" id="IPR007527">
    <property type="entry name" value="Znf_SWIM"/>
</dbReference>
<name>C7RR90_ACCRE</name>
<dbReference type="KEGG" id="app:CAP2UW1_2483"/>
<protein>
    <submittedName>
        <fullName evidence="3">Zinc finger SWIM domain protein</fullName>
    </submittedName>
</protein>
<reference evidence="3" key="1">
    <citation type="submission" date="2009-08" db="EMBL/GenBank/DDBJ databases">
        <authorList>
            <consortium name="US DOE Joint Genome Institute"/>
            <person name="Lucas S."/>
            <person name="Copeland A."/>
            <person name="Lapidus A."/>
            <person name="Glavina del Rio T."/>
            <person name="Dalin E."/>
            <person name="Tice H."/>
            <person name="Bruce D."/>
            <person name="Barry K."/>
            <person name="Pitluck S."/>
            <person name="Lowry S."/>
            <person name="Larimer F."/>
            <person name="Land M."/>
            <person name="Hauser L."/>
            <person name="Kyrpides N."/>
            <person name="Ivanova N."/>
            <person name="McMahon K.D."/>
            <person name="Hugenholtz P."/>
        </authorList>
    </citation>
    <scope>NUCLEOTIDE SEQUENCE</scope>
    <source>
        <strain evidence="3">UW-1</strain>
    </source>
</reference>
<dbReference type="STRING" id="522306.CAP2UW1_2483"/>
<evidence type="ECO:0000256" key="1">
    <source>
        <dbReference type="PROSITE-ProRule" id="PRU00325"/>
    </source>
</evidence>
<dbReference type="eggNOG" id="COG2345">
    <property type="taxonomic scope" value="Bacteria"/>
</dbReference>
<sequence precursor="true">MSASALNFTYRYPWASGVVAWPQAQAQTLQLATSSSGDEHPHFFHGRIEQPRSVADMLLALLDVVRTHYFLPRPPQMDPVVTSNDAMLRFEGFSGCCGVYVRVDLDTAGLAAERLGRGTTNVDFNMPMRAALMRLQDRERVEFSVGREAFTLSRGEARVVEKKVRLPLRWIKGFSEVQAYLPRLVLMIDVAGAEARRFAHGLPLGSIPRQPSFIVQSGAALRLSQRPADGAVAVSGLQRLRTLPGLAQRAERLRIWSDAASGASAWEVVFAVGRVTLLVSPETQRGFSGEGQVLSSLASAAWQKALPKVRAQLRWQNEIDVGEVARATALTAGEVEAALAALGARGLAGYDCGTGRYFHRELPFDLERVEAMQPRLLGARQLLAENRVRRLAVVDADGHDFAVDGSDVVHHVRLRADTDRCSCPWFSKLHGERGPCKHILAARLLRDGDADAPAPAGTTGRMSE</sequence>
<dbReference type="AlphaFoldDB" id="C7RR90"/>
<evidence type="ECO:0000259" key="2">
    <source>
        <dbReference type="PROSITE" id="PS50966"/>
    </source>
</evidence>
<proteinExistence type="predicted"/>
<feature type="domain" description="SWIM-type" evidence="2">
    <location>
        <begin position="410"/>
        <end position="447"/>
    </location>
</feature>
<dbReference type="OrthoDB" id="7821105at2"/>
<keyword evidence="1" id="KW-0863">Zinc-finger</keyword>
<dbReference type="Pfam" id="PF04434">
    <property type="entry name" value="SWIM"/>
    <property type="match status" value="1"/>
</dbReference>
<accession>C7RR90</accession>
<dbReference type="PROSITE" id="PS50966">
    <property type="entry name" value="ZF_SWIM"/>
    <property type="match status" value="1"/>
</dbReference>
<dbReference type="HOGENOM" id="CLU_023622_1_0_4"/>
<dbReference type="EMBL" id="CP001715">
    <property type="protein sequence ID" value="ACV35771.1"/>
    <property type="molecule type" value="Genomic_DNA"/>
</dbReference>